<keyword evidence="8 10" id="KW-0624">Polysaccharide degradation</keyword>
<sequence length="430" mass="45897">MARSLAALALVALLPLISAQQMGSPEKRPQLDSWKCSHKHGCVKLKTSVVLDAATHVIHDLHTNTSCTTADGTLDSAICPDKETCAKNCVIEGITDYAAHGVTTRGGSMTLRQYLREEDGQLTSVSPRVYLVAEDGEHYNSLHLLGQELSFDVDVSNLPCGMNGALYLSAMLEDGGRSKLNPAGASYGTGYCDAQCFTLPWINGEGNVDGAGSCCNEMDIWEANARAQGLTPHSCNTTGPYQCKTAEECGQASGGVCDKWGCSFNPYALGAHTYYGPRMVVDTTKPFTVVTQFLTNDNNNNNTTTTTTGTLAEIRRVYVQNGKVIQNAVVQSAGTSLDAITDAYCDANAQWFQSRGGLPQMGRALHHGMVLAMSIWNDAGGYMQWLDGGDSGPCNATEGAPSYIEQHTPGTSVTFANIRYGDIGSTTFGH</sequence>
<dbReference type="PANTHER" id="PTHR33753">
    <property type="entry name" value="1,4-BETA-D-GLUCAN CELLOBIOHYDROLASE B"/>
    <property type="match status" value="1"/>
</dbReference>
<evidence type="ECO:0000313" key="12">
    <source>
        <dbReference type="EMBL" id="KKK18832.1"/>
    </source>
</evidence>
<dbReference type="OrthoDB" id="412382at2759"/>
<dbReference type="AlphaFoldDB" id="A0A0F8X5H6"/>
<keyword evidence="6" id="KW-0119">Carbohydrate metabolism</keyword>
<keyword evidence="4 10" id="KW-0136">Cellulose degradation</keyword>
<feature type="signal peptide" evidence="11">
    <location>
        <begin position="1"/>
        <end position="19"/>
    </location>
</feature>
<evidence type="ECO:0000313" key="13">
    <source>
        <dbReference type="Proteomes" id="UP000034947"/>
    </source>
</evidence>
<dbReference type="GO" id="GO:0008810">
    <property type="term" value="F:cellulase activity"/>
    <property type="evidence" value="ECO:0007669"/>
    <property type="project" value="UniProtKB-EC"/>
</dbReference>
<keyword evidence="3 10" id="KW-0378">Hydrolase</keyword>
<proteinExistence type="inferred from homology"/>
<dbReference type="Pfam" id="PF00840">
    <property type="entry name" value="Glyco_hydro_7"/>
    <property type="match status" value="1"/>
</dbReference>
<dbReference type="PRINTS" id="PR00734">
    <property type="entry name" value="GLHYDRLASE7"/>
</dbReference>
<dbReference type="Gene3D" id="2.70.100.10">
    <property type="entry name" value="Glycoside hydrolase, family 7, domain"/>
    <property type="match status" value="1"/>
</dbReference>
<feature type="chain" id="PRO_5002529438" description="Glucanase" evidence="11">
    <location>
        <begin position="20"/>
        <end position="430"/>
    </location>
</feature>
<evidence type="ECO:0000256" key="5">
    <source>
        <dbReference type="ARBA" id="ARBA00023180"/>
    </source>
</evidence>
<keyword evidence="7 10" id="KW-0326">Glycosidase</keyword>
<organism evidence="12 13">
    <name type="scientific">Aspergillus ochraceoroseus</name>
    <dbReference type="NCBI Taxonomy" id="138278"/>
    <lineage>
        <taxon>Eukaryota</taxon>
        <taxon>Fungi</taxon>
        <taxon>Dikarya</taxon>
        <taxon>Ascomycota</taxon>
        <taxon>Pezizomycotina</taxon>
        <taxon>Eurotiomycetes</taxon>
        <taxon>Eurotiomycetidae</taxon>
        <taxon>Eurotiales</taxon>
        <taxon>Aspergillaceae</taxon>
        <taxon>Aspergillus</taxon>
        <taxon>Aspergillus subgen. Nidulantes</taxon>
    </lineage>
</organism>
<evidence type="ECO:0000256" key="10">
    <source>
        <dbReference type="RuleBase" id="RU361164"/>
    </source>
</evidence>
<comment type="similarity">
    <text evidence="2 10">Belongs to the glycosyl hydrolase 7 (cellulase C) family.</text>
</comment>
<dbReference type="InterPro" id="IPR037019">
    <property type="entry name" value="Glyco_hydro_7_sf"/>
</dbReference>
<evidence type="ECO:0000256" key="2">
    <source>
        <dbReference type="ARBA" id="ARBA00006044"/>
    </source>
</evidence>
<evidence type="ECO:0000256" key="1">
    <source>
        <dbReference type="ARBA" id="ARBA00000966"/>
    </source>
</evidence>
<reference evidence="12 13" key="1">
    <citation type="submission" date="2015-02" db="EMBL/GenBank/DDBJ databases">
        <title>Draft Genome Sequences of Two Closely-Related Aflatoxigenic Aspergillus Species Obtained from the Cote d'Ivoire.</title>
        <authorList>
            <person name="Moore G.G."/>
            <person name="Beltz S.B."/>
            <person name="Mack B.M."/>
        </authorList>
    </citation>
    <scope>NUCLEOTIDE SEQUENCE [LARGE SCALE GENOMIC DNA]</scope>
    <source>
        <strain evidence="12 13">SRRC1432</strain>
    </source>
</reference>
<dbReference type="SUPFAM" id="SSF49899">
    <property type="entry name" value="Concanavalin A-like lectins/glucanases"/>
    <property type="match status" value="1"/>
</dbReference>
<gene>
    <name evidence="12" type="ORF">AOCH_007212</name>
</gene>
<evidence type="ECO:0000256" key="4">
    <source>
        <dbReference type="ARBA" id="ARBA00023001"/>
    </source>
</evidence>
<comment type="catalytic activity">
    <reaction evidence="1">
        <text>Endohydrolysis of (1-&gt;4)-beta-D-glucosidic linkages in cellulose, lichenin and cereal beta-D-glucans.</text>
        <dbReference type="EC" id="3.2.1.4"/>
    </reaction>
</comment>
<keyword evidence="11" id="KW-0732">Signal</keyword>
<dbReference type="GO" id="GO:0030245">
    <property type="term" value="P:cellulose catabolic process"/>
    <property type="evidence" value="ECO:0007669"/>
    <property type="project" value="UniProtKB-KW"/>
</dbReference>
<dbReference type="InterPro" id="IPR013320">
    <property type="entry name" value="ConA-like_dom_sf"/>
</dbReference>
<accession>A0A0F8X5H6</accession>
<evidence type="ECO:0000256" key="8">
    <source>
        <dbReference type="ARBA" id="ARBA00023326"/>
    </source>
</evidence>
<comment type="caution">
    <text evidence="12">The sequence shown here is derived from an EMBL/GenBank/DDBJ whole genome shotgun (WGS) entry which is preliminary data.</text>
</comment>
<evidence type="ECO:0000256" key="6">
    <source>
        <dbReference type="ARBA" id="ARBA00023277"/>
    </source>
</evidence>
<dbReference type="InterPro" id="IPR001722">
    <property type="entry name" value="Glyco_hydro_7"/>
</dbReference>
<keyword evidence="13" id="KW-1185">Reference proteome</keyword>
<evidence type="ECO:0000256" key="7">
    <source>
        <dbReference type="ARBA" id="ARBA00023295"/>
    </source>
</evidence>
<keyword evidence="5" id="KW-0325">Glycoprotein</keyword>
<dbReference type="VEuPathDB" id="FungiDB:P175DRAFT_0500970"/>
<dbReference type="EMBL" id="JYKN01001828">
    <property type="protein sequence ID" value="KKK18832.1"/>
    <property type="molecule type" value="Genomic_DNA"/>
</dbReference>
<evidence type="ECO:0000256" key="11">
    <source>
        <dbReference type="SAM" id="SignalP"/>
    </source>
</evidence>
<evidence type="ECO:0000256" key="3">
    <source>
        <dbReference type="ARBA" id="ARBA00022801"/>
    </source>
</evidence>
<dbReference type="PANTHER" id="PTHR33753:SF1">
    <property type="entry name" value="ENDO-BETA-1,4-GLUCANASE CELB"/>
    <property type="match status" value="1"/>
</dbReference>
<dbReference type="EC" id="3.2.1.-" evidence="10"/>
<protein>
    <recommendedName>
        <fullName evidence="10">Glucanase</fullName>
        <ecNumber evidence="10">3.2.1.-</ecNumber>
    </recommendedName>
</protein>
<evidence type="ECO:0000256" key="9">
    <source>
        <dbReference type="ARBA" id="ARBA00025192"/>
    </source>
</evidence>
<comment type="function">
    <text evidence="9">Has endoglucanase activity on substrates containing beta-1,4 glycosidic bonds, like in carboxymethylcellulose (CMC), hydroxyethylcellulose (HEC) and beta-glucan. Involved in the degradation of complex natural cellulosic substrates.</text>
</comment>
<name>A0A0F8X5H6_9EURO</name>
<dbReference type="CDD" id="cd07999">
    <property type="entry name" value="GH7_CBH_EG"/>
    <property type="match status" value="1"/>
</dbReference>
<dbReference type="Proteomes" id="UP000034947">
    <property type="component" value="Unassembled WGS sequence"/>
</dbReference>